<protein>
    <submittedName>
        <fullName evidence="1">Uncharacterized protein</fullName>
    </submittedName>
</protein>
<dbReference type="AlphaFoldDB" id="A0A0R1F444"/>
<gene>
    <name evidence="1" type="ORF">FD22_GL001216</name>
</gene>
<organism evidence="1 2">
    <name type="scientific">Loigolactobacillus coryniformis subsp. coryniformis KCTC 3167 = DSM 20001</name>
    <dbReference type="NCBI Taxonomy" id="913848"/>
    <lineage>
        <taxon>Bacteria</taxon>
        <taxon>Bacillati</taxon>
        <taxon>Bacillota</taxon>
        <taxon>Bacilli</taxon>
        <taxon>Lactobacillales</taxon>
        <taxon>Lactobacillaceae</taxon>
        <taxon>Loigolactobacillus</taxon>
    </lineage>
</organism>
<dbReference type="RefSeq" id="WP_010011715.1">
    <property type="nucleotide sequence ID" value="NZ_AZCN01000030.1"/>
</dbReference>
<evidence type="ECO:0000313" key="1">
    <source>
        <dbReference type="EMBL" id="KRK16620.1"/>
    </source>
</evidence>
<dbReference type="eggNOG" id="ENOG5030AHW">
    <property type="taxonomic scope" value="Bacteria"/>
</dbReference>
<sequence>MKALTVFNEIGFMDDFVAVIKDGTPSNAEDKLETARTIAIECPDSNFGLTALPEMTKDGIAKEFTFSTAQSDEGAIMTYLGMTDGA</sequence>
<accession>A0A0R1F444</accession>
<dbReference type="Proteomes" id="UP000051181">
    <property type="component" value="Unassembled WGS sequence"/>
</dbReference>
<proteinExistence type="predicted"/>
<dbReference type="EMBL" id="AZCN01000030">
    <property type="protein sequence ID" value="KRK16620.1"/>
    <property type="molecule type" value="Genomic_DNA"/>
</dbReference>
<dbReference type="PATRIC" id="fig|913848.6.peg.1253"/>
<name>A0A0R1F444_9LACO</name>
<comment type="caution">
    <text evidence="1">The sequence shown here is derived from an EMBL/GenBank/DDBJ whole genome shotgun (WGS) entry which is preliminary data.</text>
</comment>
<reference evidence="1 2" key="1">
    <citation type="journal article" date="2015" name="Genome Announc.">
        <title>Expanding the biotechnology potential of lactobacilli through comparative genomics of 213 strains and associated genera.</title>
        <authorList>
            <person name="Sun Z."/>
            <person name="Harris H.M."/>
            <person name="McCann A."/>
            <person name="Guo C."/>
            <person name="Argimon S."/>
            <person name="Zhang W."/>
            <person name="Yang X."/>
            <person name="Jeffery I.B."/>
            <person name="Cooney J.C."/>
            <person name="Kagawa T.F."/>
            <person name="Liu W."/>
            <person name="Song Y."/>
            <person name="Salvetti E."/>
            <person name="Wrobel A."/>
            <person name="Rasinkangas P."/>
            <person name="Parkhill J."/>
            <person name="Rea M.C."/>
            <person name="O'Sullivan O."/>
            <person name="Ritari J."/>
            <person name="Douillard F.P."/>
            <person name="Paul Ross R."/>
            <person name="Yang R."/>
            <person name="Briner A.E."/>
            <person name="Felis G.E."/>
            <person name="de Vos W.M."/>
            <person name="Barrangou R."/>
            <person name="Klaenhammer T.R."/>
            <person name="Caufield P.W."/>
            <person name="Cui Y."/>
            <person name="Zhang H."/>
            <person name="O'Toole P.W."/>
        </authorList>
    </citation>
    <scope>NUCLEOTIDE SEQUENCE [LARGE SCALE GENOMIC DNA]</scope>
    <source>
        <strain evidence="1 2">DSM 20001</strain>
    </source>
</reference>
<evidence type="ECO:0000313" key="2">
    <source>
        <dbReference type="Proteomes" id="UP000051181"/>
    </source>
</evidence>
<dbReference type="GeneID" id="65916388"/>